<sequence length="222" mass="24950">MEALECRECRVRDSPPPVDGISSSSKKMSDGYSDLPFWLDPERGYCKSLKNIVSGDKLFSLNIAERKVPEDDFVVGVMDVRWPVLEPMRIGRRDDLGFQHLEEVELCLNAKFKDIVHSTCVGGVLPLVVDDNSNNNWFCVFIWCPCLLTLALCKFRLVKNLSAAAAAVDSMESDESSSSSSTWENGGLYECHDLSDARFAIDDCYLEPRQLLTPVGTFRLPW</sequence>
<dbReference type="EMBL" id="CAMGYJ010000002">
    <property type="protein sequence ID" value="CAI0380868.1"/>
    <property type="molecule type" value="Genomic_DNA"/>
</dbReference>
<dbReference type="Proteomes" id="UP001154282">
    <property type="component" value="Unassembled WGS sequence"/>
</dbReference>
<organism evidence="1 2">
    <name type="scientific">Linum tenue</name>
    <dbReference type="NCBI Taxonomy" id="586396"/>
    <lineage>
        <taxon>Eukaryota</taxon>
        <taxon>Viridiplantae</taxon>
        <taxon>Streptophyta</taxon>
        <taxon>Embryophyta</taxon>
        <taxon>Tracheophyta</taxon>
        <taxon>Spermatophyta</taxon>
        <taxon>Magnoliopsida</taxon>
        <taxon>eudicotyledons</taxon>
        <taxon>Gunneridae</taxon>
        <taxon>Pentapetalae</taxon>
        <taxon>rosids</taxon>
        <taxon>fabids</taxon>
        <taxon>Malpighiales</taxon>
        <taxon>Linaceae</taxon>
        <taxon>Linum</taxon>
    </lineage>
</organism>
<reference evidence="1" key="1">
    <citation type="submission" date="2022-08" db="EMBL/GenBank/DDBJ databases">
        <authorList>
            <person name="Gutierrez-Valencia J."/>
        </authorList>
    </citation>
    <scope>NUCLEOTIDE SEQUENCE</scope>
</reference>
<accession>A0AAV0H805</accession>
<comment type="caution">
    <text evidence="1">The sequence shown here is derived from an EMBL/GenBank/DDBJ whole genome shotgun (WGS) entry which is preliminary data.</text>
</comment>
<evidence type="ECO:0000313" key="1">
    <source>
        <dbReference type="EMBL" id="CAI0380868.1"/>
    </source>
</evidence>
<protein>
    <submittedName>
        <fullName evidence="1">Uncharacterized protein</fullName>
    </submittedName>
</protein>
<evidence type="ECO:0000313" key="2">
    <source>
        <dbReference type="Proteomes" id="UP001154282"/>
    </source>
</evidence>
<keyword evidence="2" id="KW-1185">Reference proteome</keyword>
<proteinExistence type="predicted"/>
<gene>
    <name evidence="1" type="ORF">LITE_LOCUS2864</name>
</gene>
<dbReference type="AlphaFoldDB" id="A0AAV0H805"/>
<name>A0AAV0H805_9ROSI</name>